<dbReference type="InterPro" id="IPR001087">
    <property type="entry name" value="GDSL"/>
</dbReference>
<feature type="signal peptide" evidence="8">
    <location>
        <begin position="1"/>
        <end position="33"/>
    </location>
</feature>
<comment type="similarity">
    <text evidence="2">Belongs to the 'GDSL' lipolytic enzyme family.</text>
</comment>
<dbReference type="PANTHER" id="PTHR45650:SF8">
    <property type="entry name" value="GDSL ESTERASE_LIPASE"/>
    <property type="match status" value="1"/>
</dbReference>
<dbReference type="GO" id="GO:0005576">
    <property type="term" value="C:extracellular region"/>
    <property type="evidence" value="ECO:0007669"/>
    <property type="project" value="UniProtKB-SubCell"/>
</dbReference>
<dbReference type="InterPro" id="IPR051238">
    <property type="entry name" value="GDSL_esterase/lipase"/>
</dbReference>
<name>A0A3L6PQN1_PANMI</name>
<organism evidence="9 10">
    <name type="scientific">Panicum miliaceum</name>
    <name type="common">Proso millet</name>
    <name type="synonym">Broomcorn millet</name>
    <dbReference type="NCBI Taxonomy" id="4540"/>
    <lineage>
        <taxon>Eukaryota</taxon>
        <taxon>Viridiplantae</taxon>
        <taxon>Streptophyta</taxon>
        <taxon>Embryophyta</taxon>
        <taxon>Tracheophyta</taxon>
        <taxon>Spermatophyta</taxon>
        <taxon>Magnoliopsida</taxon>
        <taxon>Liliopsida</taxon>
        <taxon>Poales</taxon>
        <taxon>Poaceae</taxon>
        <taxon>PACMAD clade</taxon>
        <taxon>Panicoideae</taxon>
        <taxon>Panicodae</taxon>
        <taxon>Paniceae</taxon>
        <taxon>Panicinae</taxon>
        <taxon>Panicum</taxon>
        <taxon>Panicum sect. Panicum</taxon>
    </lineage>
</organism>
<dbReference type="OrthoDB" id="1600564at2759"/>
<dbReference type="Pfam" id="PF00657">
    <property type="entry name" value="Lipase_GDSL"/>
    <property type="match status" value="1"/>
</dbReference>
<reference evidence="10" key="1">
    <citation type="journal article" date="2019" name="Nat. Commun.">
        <title>The genome of broomcorn millet.</title>
        <authorList>
            <person name="Zou C."/>
            <person name="Miki D."/>
            <person name="Li D."/>
            <person name="Tang Q."/>
            <person name="Xiao L."/>
            <person name="Rajput S."/>
            <person name="Deng P."/>
            <person name="Jia W."/>
            <person name="Huang R."/>
            <person name="Zhang M."/>
            <person name="Sun Y."/>
            <person name="Hu J."/>
            <person name="Fu X."/>
            <person name="Schnable P.S."/>
            <person name="Li F."/>
            <person name="Zhang H."/>
            <person name="Feng B."/>
            <person name="Zhu X."/>
            <person name="Liu R."/>
            <person name="Schnable J.C."/>
            <person name="Zhu J.-K."/>
            <person name="Zhang H."/>
        </authorList>
    </citation>
    <scope>NUCLEOTIDE SEQUENCE [LARGE SCALE GENOMIC DNA]</scope>
</reference>
<keyword evidence="3" id="KW-0964">Secreted</keyword>
<evidence type="ECO:0000256" key="3">
    <source>
        <dbReference type="ARBA" id="ARBA00022525"/>
    </source>
</evidence>
<keyword evidence="6" id="KW-0442">Lipid degradation</keyword>
<dbReference type="PANTHER" id="PTHR45650">
    <property type="entry name" value="GDSL-LIKE LIPASE/ACYLHYDROLASE-RELATED"/>
    <property type="match status" value="1"/>
</dbReference>
<proteinExistence type="inferred from homology"/>
<evidence type="ECO:0000256" key="6">
    <source>
        <dbReference type="ARBA" id="ARBA00022963"/>
    </source>
</evidence>
<comment type="caution">
    <text evidence="9">The sequence shown here is derived from an EMBL/GenBank/DDBJ whole genome shotgun (WGS) entry which is preliminary data.</text>
</comment>
<evidence type="ECO:0000256" key="4">
    <source>
        <dbReference type="ARBA" id="ARBA00022729"/>
    </source>
</evidence>
<evidence type="ECO:0000256" key="5">
    <source>
        <dbReference type="ARBA" id="ARBA00022801"/>
    </source>
</evidence>
<feature type="chain" id="PRO_5018175687" description="GDSL esterase/lipase" evidence="8">
    <location>
        <begin position="34"/>
        <end position="312"/>
    </location>
</feature>
<dbReference type="STRING" id="4540.A0A3L6PQN1"/>
<keyword evidence="7" id="KW-0443">Lipid metabolism</keyword>
<evidence type="ECO:0000256" key="8">
    <source>
        <dbReference type="SAM" id="SignalP"/>
    </source>
</evidence>
<dbReference type="GO" id="GO:0016298">
    <property type="term" value="F:lipase activity"/>
    <property type="evidence" value="ECO:0007669"/>
    <property type="project" value="InterPro"/>
</dbReference>
<dbReference type="InterPro" id="IPR036514">
    <property type="entry name" value="SGNH_hydro_sf"/>
</dbReference>
<dbReference type="Proteomes" id="UP000275267">
    <property type="component" value="Unassembled WGS sequence"/>
</dbReference>
<keyword evidence="4 8" id="KW-0732">Signal</keyword>
<dbReference type="InterPro" id="IPR008265">
    <property type="entry name" value="Lipase_GDSL_AS"/>
</dbReference>
<dbReference type="EMBL" id="PQIB02000016">
    <property type="protein sequence ID" value="RLM61479.1"/>
    <property type="molecule type" value="Genomic_DNA"/>
</dbReference>
<comment type="subcellular location">
    <subcellularLocation>
        <location evidence="1">Secreted</location>
    </subcellularLocation>
</comment>
<sequence>MQGTDPTGNDAAACIPNLLLLQLFVFGDSLVDAGNDDALPGALARADYHPYGLDFPPRGAATGRFCNGKTVVDALSHRRLSSGDLLGLEYVPPYTTPGLNGTALLGGVNYASAAGGILDETGRHLGDRFSLSQQVLNLESNLDAIRSLFGDDDDRSGYERHLARSVAVMVLGGNDYINNYLLAPLYDSGDRYTPDEYAGLLLDHYARQILALFSVGLKKFLLAGVGPLGCVPNLRMMMAPQAEAGQYCVDQVINQMVGFFNRGLRSQLNAGHPDAAFVYANTYAATQVMITNPTKYGRYTSYELYEAGRACT</sequence>
<evidence type="ECO:0000313" key="10">
    <source>
        <dbReference type="Proteomes" id="UP000275267"/>
    </source>
</evidence>
<protein>
    <recommendedName>
        <fullName evidence="11">GDSL esterase/lipase</fullName>
    </recommendedName>
</protein>
<dbReference type="GO" id="GO:0016042">
    <property type="term" value="P:lipid catabolic process"/>
    <property type="evidence" value="ECO:0007669"/>
    <property type="project" value="UniProtKB-KW"/>
</dbReference>
<keyword evidence="10" id="KW-1185">Reference proteome</keyword>
<evidence type="ECO:0000256" key="2">
    <source>
        <dbReference type="ARBA" id="ARBA00008668"/>
    </source>
</evidence>
<dbReference type="AlphaFoldDB" id="A0A3L6PQN1"/>
<evidence type="ECO:0000256" key="7">
    <source>
        <dbReference type="ARBA" id="ARBA00023098"/>
    </source>
</evidence>
<evidence type="ECO:0000256" key="1">
    <source>
        <dbReference type="ARBA" id="ARBA00004613"/>
    </source>
</evidence>
<gene>
    <name evidence="9" type="ORF">C2845_PM14G12310</name>
</gene>
<evidence type="ECO:0008006" key="11">
    <source>
        <dbReference type="Google" id="ProtNLM"/>
    </source>
</evidence>
<dbReference type="Gene3D" id="3.40.50.1110">
    <property type="entry name" value="SGNH hydrolase"/>
    <property type="match status" value="1"/>
</dbReference>
<keyword evidence="5" id="KW-0378">Hydrolase</keyword>
<accession>A0A3L6PQN1</accession>
<evidence type="ECO:0000313" key="9">
    <source>
        <dbReference type="EMBL" id="RLM61479.1"/>
    </source>
</evidence>
<dbReference type="PROSITE" id="PS01098">
    <property type="entry name" value="LIPASE_GDSL_SER"/>
    <property type="match status" value="1"/>
</dbReference>